<protein>
    <submittedName>
        <fullName evidence="1">Uncharacterized protein</fullName>
    </submittedName>
</protein>
<accession>Q9N3X7</accession>
<dbReference type="SMR" id="Q9N3X7"/>
<gene>
    <name evidence="1" type="ORF">CELE_Y42H9B.3</name>
    <name evidence="1 3" type="ORF">Y42H9B.3</name>
</gene>
<dbReference type="KEGG" id="cel:CELE_Y42H9B.3"/>
<dbReference type="PaxDb" id="6239-Y42H9B.3"/>
<organism evidence="1 2">
    <name type="scientific">Caenorhabditis elegans</name>
    <dbReference type="NCBI Taxonomy" id="6239"/>
    <lineage>
        <taxon>Eukaryota</taxon>
        <taxon>Metazoa</taxon>
        <taxon>Ecdysozoa</taxon>
        <taxon>Nematoda</taxon>
        <taxon>Chromadorea</taxon>
        <taxon>Rhabditida</taxon>
        <taxon>Rhabditina</taxon>
        <taxon>Rhabditomorpha</taxon>
        <taxon>Rhabditoidea</taxon>
        <taxon>Rhabditidae</taxon>
        <taxon>Peloderinae</taxon>
        <taxon>Caenorhabditis</taxon>
    </lineage>
</organism>
<name>Q9N3X7_CAEEL</name>
<dbReference type="AGR" id="WB:WBGene00021541"/>
<dbReference type="OrthoDB" id="5843135at2759"/>
<dbReference type="eggNOG" id="ENOG502TGDD">
    <property type="taxonomic scope" value="Eukaryota"/>
</dbReference>
<dbReference type="Proteomes" id="UP000001940">
    <property type="component" value="Chromosome IV"/>
</dbReference>
<dbReference type="AlphaFoldDB" id="Q9N3X7"/>
<dbReference type="GeneID" id="189844"/>
<keyword evidence="2" id="KW-1185">Reference proteome</keyword>
<proteinExistence type="predicted"/>
<sequence>MDQTYAEIENIYTLSPIIATTPKRYDVQYIQQKSRKNRNLIDHFDSRLPIEYRYPKKNSSATSSLSSAASRSLASKSLASSSSGYSSLGSTSSITTVFNGLSPFRSKSKNEEFDEQKAPSMRISEDVASIVIGENNSEVEEAVIDEVPEIKKRACCIECREKEIRQELDLESHQYANLQSLQKPQDPYVFLMTSMLTNLQKEDGGRQVVKVQQKIEKVLRLKPREPFNVEQKLVFDRQISTFASDVTIRLRAVSDAAPETYRDVSARFCEALHPGTPNSKGLKNIVKGVKNLLNF</sequence>
<dbReference type="InParanoid" id="Q9N3X7"/>
<dbReference type="RefSeq" id="NP_501340.1">
    <property type="nucleotide sequence ID" value="NM_068939.3"/>
</dbReference>
<evidence type="ECO:0000313" key="3">
    <source>
        <dbReference type="WormBase" id="Y42H9B.3"/>
    </source>
</evidence>
<dbReference type="EMBL" id="BX284604">
    <property type="protein sequence ID" value="CCD65706.1"/>
    <property type="molecule type" value="Genomic_DNA"/>
</dbReference>
<dbReference type="OMA" id="LPIEYRY"/>
<dbReference type="STRING" id="6239.Y42H9B.3.1"/>
<dbReference type="HOGENOM" id="CLU_084575_0_0_1"/>
<evidence type="ECO:0000313" key="1">
    <source>
        <dbReference type="EMBL" id="CCD65706.1"/>
    </source>
</evidence>
<dbReference type="FunCoup" id="Q9N3X7">
    <property type="interactions" value="847"/>
</dbReference>
<dbReference type="Bgee" id="WBGene00021541">
    <property type="expression patterns" value="Expressed in germ line (C elegans) and 4 other cell types or tissues"/>
</dbReference>
<dbReference type="WormBase" id="Y42H9B.3">
    <property type="protein sequence ID" value="CE25279"/>
    <property type="gene ID" value="WBGene00021541"/>
</dbReference>
<evidence type="ECO:0000313" key="2">
    <source>
        <dbReference type="Proteomes" id="UP000001940"/>
    </source>
</evidence>
<dbReference type="UCSC" id="Y42H9B.3">
    <property type="organism name" value="c. elegans"/>
</dbReference>
<reference evidence="1 2" key="1">
    <citation type="journal article" date="1998" name="Science">
        <title>Genome sequence of the nematode C. elegans: a platform for investigating biology.</title>
        <authorList>
            <consortium name="The C. elegans sequencing consortium"/>
            <person name="Sulson J.E."/>
            <person name="Waterston R."/>
        </authorList>
    </citation>
    <scope>NUCLEOTIDE SEQUENCE [LARGE SCALE GENOMIC DNA]</scope>
    <source>
        <strain evidence="1 2">Bristol N2</strain>
    </source>
</reference>
<dbReference type="CTD" id="189844"/>